<keyword evidence="2" id="KW-1185">Reference proteome</keyword>
<comment type="caution">
    <text evidence="1">The sequence shown here is derived from an EMBL/GenBank/DDBJ whole genome shotgun (WGS) entry which is preliminary data.</text>
</comment>
<accession>A0AAD7B0U7</accession>
<reference evidence="1" key="1">
    <citation type="submission" date="2023-03" db="EMBL/GenBank/DDBJ databases">
        <title>Massive genome expansion in bonnet fungi (Mycena s.s.) driven by repeated elements and novel gene families across ecological guilds.</title>
        <authorList>
            <consortium name="Lawrence Berkeley National Laboratory"/>
            <person name="Harder C.B."/>
            <person name="Miyauchi S."/>
            <person name="Viragh M."/>
            <person name="Kuo A."/>
            <person name="Thoen E."/>
            <person name="Andreopoulos B."/>
            <person name="Lu D."/>
            <person name="Skrede I."/>
            <person name="Drula E."/>
            <person name="Henrissat B."/>
            <person name="Morin E."/>
            <person name="Kohler A."/>
            <person name="Barry K."/>
            <person name="LaButti K."/>
            <person name="Morin E."/>
            <person name="Salamov A."/>
            <person name="Lipzen A."/>
            <person name="Mereny Z."/>
            <person name="Hegedus B."/>
            <person name="Baldrian P."/>
            <person name="Stursova M."/>
            <person name="Weitz H."/>
            <person name="Taylor A."/>
            <person name="Grigoriev I.V."/>
            <person name="Nagy L.G."/>
            <person name="Martin F."/>
            <person name="Kauserud H."/>
        </authorList>
    </citation>
    <scope>NUCLEOTIDE SEQUENCE</scope>
    <source>
        <strain evidence="1">9284</strain>
    </source>
</reference>
<dbReference type="EMBL" id="JARKIF010000055">
    <property type="protein sequence ID" value="KAJ7606696.1"/>
    <property type="molecule type" value="Genomic_DNA"/>
</dbReference>
<gene>
    <name evidence="1" type="ORF">FB45DRAFT_878286</name>
</gene>
<protein>
    <submittedName>
        <fullName evidence="1">Uncharacterized protein</fullName>
    </submittedName>
</protein>
<dbReference type="AlphaFoldDB" id="A0AAD7B0U7"/>
<evidence type="ECO:0000313" key="2">
    <source>
        <dbReference type="Proteomes" id="UP001221142"/>
    </source>
</evidence>
<dbReference type="Proteomes" id="UP001221142">
    <property type="component" value="Unassembled WGS sequence"/>
</dbReference>
<name>A0AAD7B0U7_9AGAR</name>
<organism evidence="1 2">
    <name type="scientific">Roridomyces roridus</name>
    <dbReference type="NCBI Taxonomy" id="1738132"/>
    <lineage>
        <taxon>Eukaryota</taxon>
        <taxon>Fungi</taxon>
        <taxon>Dikarya</taxon>
        <taxon>Basidiomycota</taxon>
        <taxon>Agaricomycotina</taxon>
        <taxon>Agaricomycetes</taxon>
        <taxon>Agaricomycetidae</taxon>
        <taxon>Agaricales</taxon>
        <taxon>Marasmiineae</taxon>
        <taxon>Mycenaceae</taxon>
        <taxon>Roridomyces</taxon>
    </lineage>
</organism>
<evidence type="ECO:0000313" key="1">
    <source>
        <dbReference type="EMBL" id="KAJ7606696.1"/>
    </source>
</evidence>
<sequence>MGAFCGRRNGGGGVSDEAIRVAIHLVPAKFEESAGKPNWDTWSLKNKAIPRHYKGPAEEDRPGHKSISEKMTVVVESKEESTDQSSLMITLRLDSSSSNEQAPCALGNSWNLAEVLMSSPVFKLGSFLSC</sequence>
<proteinExistence type="predicted"/>